<accession>A0A9W8CED7</accession>
<feature type="compositionally biased region" description="Basic residues" evidence="1">
    <location>
        <begin position="149"/>
        <end position="158"/>
    </location>
</feature>
<dbReference type="AlphaFoldDB" id="A0A9W8CED7"/>
<organism evidence="2 3">
    <name type="scientific">Paspalum vaginatum</name>
    <name type="common">seashore paspalum</name>
    <dbReference type="NCBI Taxonomy" id="158149"/>
    <lineage>
        <taxon>Eukaryota</taxon>
        <taxon>Viridiplantae</taxon>
        <taxon>Streptophyta</taxon>
        <taxon>Embryophyta</taxon>
        <taxon>Tracheophyta</taxon>
        <taxon>Spermatophyta</taxon>
        <taxon>Magnoliopsida</taxon>
        <taxon>Liliopsida</taxon>
        <taxon>Poales</taxon>
        <taxon>Poaceae</taxon>
        <taxon>PACMAD clade</taxon>
        <taxon>Panicoideae</taxon>
        <taxon>Andropogonodae</taxon>
        <taxon>Paspaleae</taxon>
        <taxon>Paspalinae</taxon>
        <taxon>Paspalum</taxon>
    </lineage>
</organism>
<proteinExistence type="predicted"/>
<gene>
    <name evidence="2" type="ORF">BS78_K170100</name>
</gene>
<feature type="compositionally biased region" description="Basic and acidic residues" evidence="1">
    <location>
        <begin position="43"/>
        <end position="54"/>
    </location>
</feature>
<feature type="region of interest" description="Disordered" evidence="1">
    <location>
        <begin position="139"/>
        <end position="183"/>
    </location>
</feature>
<evidence type="ECO:0000256" key="1">
    <source>
        <dbReference type="SAM" id="MobiDB-lite"/>
    </source>
</evidence>
<protein>
    <submittedName>
        <fullName evidence="2">Uncharacterized protein</fullName>
    </submittedName>
</protein>
<feature type="compositionally biased region" description="Basic and acidic residues" evidence="1">
    <location>
        <begin position="167"/>
        <end position="183"/>
    </location>
</feature>
<dbReference type="Proteomes" id="UP001164776">
    <property type="component" value="Unassembled WGS sequence"/>
</dbReference>
<evidence type="ECO:0000313" key="3">
    <source>
        <dbReference type="Proteomes" id="UP001164776"/>
    </source>
</evidence>
<dbReference type="EMBL" id="MU629651">
    <property type="protein sequence ID" value="KAJ1255698.1"/>
    <property type="molecule type" value="Genomic_DNA"/>
</dbReference>
<evidence type="ECO:0000313" key="2">
    <source>
        <dbReference type="EMBL" id="KAJ1255698.1"/>
    </source>
</evidence>
<keyword evidence="3" id="KW-1185">Reference proteome</keyword>
<sequence length="183" mass="19527">MLIQEELQAVVVGPDDEGAPPQIGAPVTNRLHQPDQLTLVSRELEVAGSERPDEEREGPDALVEDGAKPYAGGIAVDDEGPGKVRHLQHRPCSQGFLERLKGHPCVLIPGERVAAQQPGEGGGDDAEVPYELPVVARKPQEAAEAPRGSRCRPGRHGVHLVSVHGDAIGRDDMAEVGHRGRPK</sequence>
<feature type="region of interest" description="Disordered" evidence="1">
    <location>
        <begin position="43"/>
        <end position="86"/>
    </location>
</feature>
<reference evidence="2 3" key="1">
    <citation type="submission" date="2022-10" db="EMBL/GenBank/DDBJ databases">
        <title>WGS assembly of Paspalum vaginatum 540-79.</title>
        <authorList>
            <person name="Sun G."/>
            <person name="Wase N."/>
            <person name="Shu S."/>
            <person name="Jenkins J."/>
            <person name="Zhou B."/>
            <person name="Torres-Rodriguez J."/>
            <person name="Chen C."/>
            <person name="Sandor L."/>
            <person name="Plott C."/>
            <person name="Yoshinga Y."/>
            <person name="Daum C."/>
            <person name="Qi P."/>
            <person name="Barry K."/>
            <person name="Lipzen A."/>
            <person name="Berry L."/>
            <person name="Pedersen C."/>
            <person name="Gottilla T."/>
            <person name="Foltz A."/>
            <person name="Yu H."/>
            <person name="O'Malley R."/>
            <person name="Zhang C."/>
            <person name="Devos K."/>
            <person name="Sigmon B."/>
            <person name="Yu B."/>
            <person name="Obata T."/>
            <person name="Schmutz J."/>
            <person name="Schnable J."/>
        </authorList>
    </citation>
    <scope>NUCLEOTIDE SEQUENCE [LARGE SCALE GENOMIC DNA]</scope>
    <source>
        <strain evidence="3">cv. 540-79</strain>
    </source>
</reference>
<comment type="caution">
    <text evidence="2">The sequence shown here is derived from an EMBL/GenBank/DDBJ whole genome shotgun (WGS) entry which is preliminary data.</text>
</comment>
<name>A0A9W8CED7_9POAL</name>